<keyword evidence="1" id="KW-0472">Membrane</keyword>
<sequence length="105" mass="11849">MIQLTIFWLPCLSIHWVLLVYADQFCITFAWLSSSCFRRSADPTPVAISVVQDLDNISRLMLTGLSALSSIGVGMLSILKDVRLRLWFLLFDDILKLLLGKLMGC</sequence>
<reference evidence="2" key="1">
    <citation type="journal article" date="2023" name="bioRxiv">
        <title>Improved chromosome-level genome assembly for marigold (Tagetes erecta).</title>
        <authorList>
            <person name="Jiang F."/>
            <person name="Yuan L."/>
            <person name="Wang S."/>
            <person name="Wang H."/>
            <person name="Xu D."/>
            <person name="Wang A."/>
            <person name="Fan W."/>
        </authorList>
    </citation>
    <scope>NUCLEOTIDE SEQUENCE</scope>
    <source>
        <strain evidence="2">WSJ</strain>
        <tissue evidence="2">Leaf</tissue>
    </source>
</reference>
<accession>A0AAD8PB92</accession>
<feature type="transmembrane region" description="Helical" evidence="1">
    <location>
        <begin position="60"/>
        <end position="79"/>
    </location>
</feature>
<gene>
    <name evidence="2" type="ORF">QVD17_06397</name>
</gene>
<comment type="caution">
    <text evidence="2">The sequence shown here is derived from an EMBL/GenBank/DDBJ whole genome shotgun (WGS) entry which is preliminary data.</text>
</comment>
<proteinExistence type="predicted"/>
<evidence type="ECO:0000313" key="2">
    <source>
        <dbReference type="EMBL" id="KAK1440568.1"/>
    </source>
</evidence>
<evidence type="ECO:0000256" key="1">
    <source>
        <dbReference type="SAM" id="Phobius"/>
    </source>
</evidence>
<protein>
    <submittedName>
        <fullName evidence="2">Uncharacterized protein</fullName>
    </submittedName>
</protein>
<evidence type="ECO:0000313" key="3">
    <source>
        <dbReference type="Proteomes" id="UP001229421"/>
    </source>
</evidence>
<keyword evidence="3" id="KW-1185">Reference proteome</keyword>
<dbReference type="AlphaFoldDB" id="A0AAD8PB92"/>
<keyword evidence="1" id="KW-0812">Transmembrane</keyword>
<organism evidence="2 3">
    <name type="scientific">Tagetes erecta</name>
    <name type="common">African marigold</name>
    <dbReference type="NCBI Taxonomy" id="13708"/>
    <lineage>
        <taxon>Eukaryota</taxon>
        <taxon>Viridiplantae</taxon>
        <taxon>Streptophyta</taxon>
        <taxon>Embryophyta</taxon>
        <taxon>Tracheophyta</taxon>
        <taxon>Spermatophyta</taxon>
        <taxon>Magnoliopsida</taxon>
        <taxon>eudicotyledons</taxon>
        <taxon>Gunneridae</taxon>
        <taxon>Pentapetalae</taxon>
        <taxon>asterids</taxon>
        <taxon>campanulids</taxon>
        <taxon>Asterales</taxon>
        <taxon>Asteraceae</taxon>
        <taxon>Asteroideae</taxon>
        <taxon>Heliantheae alliance</taxon>
        <taxon>Tageteae</taxon>
        <taxon>Tagetes</taxon>
    </lineage>
</organism>
<keyword evidence="1" id="KW-1133">Transmembrane helix</keyword>
<dbReference type="EMBL" id="JAUHHV010000001">
    <property type="protein sequence ID" value="KAK1440568.1"/>
    <property type="molecule type" value="Genomic_DNA"/>
</dbReference>
<name>A0AAD8PB92_TARER</name>
<dbReference type="Proteomes" id="UP001229421">
    <property type="component" value="Unassembled WGS sequence"/>
</dbReference>